<evidence type="ECO:0000313" key="3">
    <source>
        <dbReference type="Proteomes" id="UP001286313"/>
    </source>
</evidence>
<feature type="compositionally biased region" description="Basic and acidic residues" evidence="1">
    <location>
        <begin position="309"/>
        <end position="338"/>
    </location>
</feature>
<feature type="compositionally biased region" description="Basic residues" evidence="1">
    <location>
        <begin position="244"/>
        <end position="257"/>
    </location>
</feature>
<feature type="compositionally biased region" description="Basic residues" evidence="1">
    <location>
        <begin position="272"/>
        <end position="283"/>
    </location>
</feature>
<feature type="compositionally biased region" description="Basic and acidic residues" evidence="1">
    <location>
        <begin position="215"/>
        <end position="229"/>
    </location>
</feature>
<accession>A0AAE1KDR0</accession>
<dbReference type="EMBL" id="JAWQEG010002666">
    <property type="protein sequence ID" value="KAK3870457.1"/>
    <property type="molecule type" value="Genomic_DNA"/>
</dbReference>
<feature type="compositionally biased region" description="Acidic residues" evidence="1">
    <location>
        <begin position="341"/>
        <end position="352"/>
    </location>
</feature>
<comment type="caution">
    <text evidence="2">The sequence shown here is derived from an EMBL/GenBank/DDBJ whole genome shotgun (WGS) entry which is preliminary data.</text>
</comment>
<sequence>MSNQIERRWLCRETLELYLACGSLEDLTSKHSPDYPVLLGKVEGIFGVNWFNYAHSSQNVLLPGDLPRFGLPGLWGCLKSCLLARRNEDKDGKVSYLPLMVCQIGINCNPYIVNITSLIKLEKEKRLMVVSSERSGYANLYTYVADVAYTRTKMMSVEDFIDSLQSPKSFYAVVEDDSGLISTHGFLIRSILFITSSWRLALGAISALVGNHSTKTQEEMRVSSRRLELGEASGGDFTQEPNGRKHKKDANGRRKGHTSKERHVEESASKKENKKKGAKKKKQREKDISEERCVEENASKKDVSKKKNGKENEKKLDKKKGASKKEHERNTNDKKDASGYDFEDETSIDEPQTENASLVDDLDDFPLECDIDDGGLIYSKEYCLGGVEGSKNDDTLRGITGYGVNTVGGVLDEGSDREKYTEAKEGAYGHVVGKSDREQITSESNKQLSDVFGEASSEQTVAKVNKPILRLSSGAPCILSCFLKTWDDTYGILRSDPAGYIMIKRKHNIILKTHGLTVDSLLAKCLCAVVMELQKPETILGYNVTLIGLLVWAGEVVEDWEGLMRTSLDVYREDWDVQCPESHIIMELANNPFRTKIGRNCILSQMKINANQQQHNIIHTEVTVNMSNSVENVVCRRVVNENDFLVLTAKNNMTALVLKKNFYKDKVVPQLAMWKKSDLKTLTTGITALPLPLTEPFRFKKHQVTHFAVVAYTGKKPPAADRILARWREGEVERNTTLHIQGKDCMEVINLIFKLHNYSVPFTTELSDIQESGCKVTDQKPSPRDNECGETSTGDATKINCDMTTECTSPEQNIEVVVNMAPPIESLMCQCAVVENDFLILISKGKIVLALKRNFFKNKASTPASRSLVDQLKNMPGPGVSVLAVKVTSPVCVEDIRITHFALVAYIGKKPSTVDDIIAKWKADRVHDMDTTVYIDGSEGQKVIEFSFTVEYVEELIEEEEESLIDTEELDEATGALQSQIPEYRINGAVSSKVRKYLYQQVKPKELKPKLTAPQLSPSVSTPYVMIKIIKQGLSTGIETNNARVFHAGKDTGILEVKDENVAGIIYIFFKRESVYINKEPLNETLSVEQQISQLVRRPFNCEARLFPTRNGKNKTTIIRGIQVHFIANMVWYGEKPFEGEKKSTNVPHIARSNPKPKDTKVGHIIEVQQHWGIVRLEDGLEFPFSRCQCFLFGVSLKKVDLCHTLSVGDRVTCELRVGLGGLIVSGVWLQKQVSTNLAHLPATLDRWCRGHSLPEPTRALMLMEAGWLSPDLNPLADCREEKEVVEVG</sequence>
<proteinExistence type="predicted"/>
<feature type="region of interest" description="Disordered" evidence="1">
    <location>
        <begin position="213"/>
        <end position="361"/>
    </location>
</feature>
<name>A0AAE1KDR0_PETCI</name>
<keyword evidence="3" id="KW-1185">Reference proteome</keyword>
<dbReference type="Proteomes" id="UP001286313">
    <property type="component" value="Unassembled WGS sequence"/>
</dbReference>
<feature type="compositionally biased region" description="Basic and acidic residues" evidence="1">
    <location>
        <begin position="258"/>
        <end position="271"/>
    </location>
</feature>
<gene>
    <name evidence="2" type="ORF">Pcinc_024318</name>
</gene>
<reference evidence="2" key="1">
    <citation type="submission" date="2023-10" db="EMBL/GenBank/DDBJ databases">
        <title>Genome assemblies of two species of porcelain crab, Petrolisthes cinctipes and Petrolisthes manimaculis (Anomura: Porcellanidae).</title>
        <authorList>
            <person name="Angst P."/>
        </authorList>
    </citation>
    <scope>NUCLEOTIDE SEQUENCE</scope>
    <source>
        <strain evidence="2">PB745_01</strain>
        <tissue evidence="2">Gill</tissue>
    </source>
</reference>
<feature type="compositionally biased region" description="Basic and acidic residues" evidence="1">
    <location>
        <begin position="284"/>
        <end position="302"/>
    </location>
</feature>
<organism evidence="2 3">
    <name type="scientific">Petrolisthes cinctipes</name>
    <name type="common">Flat porcelain crab</name>
    <dbReference type="NCBI Taxonomy" id="88211"/>
    <lineage>
        <taxon>Eukaryota</taxon>
        <taxon>Metazoa</taxon>
        <taxon>Ecdysozoa</taxon>
        <taxon>Arthropoda</taxon>
        <taxon>Crustacea</taxon>
        <taxon>Multicrustacea</taxon>
        <taxon>Malacostraca</taxon>
        <taxon>Eumalacostraca</taxon>
        <taxon>Eucarida</taxon>
        <taxon>Decapoda</taxon>
        <taxon>Pleocyemata</taxon>
        <taxon>Anomura</taxon>
        <taxon>Galatheoidea</taxon>
        <taxon>Porcellanidae</taxon>
        <taxon>Petrolisthes</taxon>
    </lineage>
</organism>
<protein>
    <submittedName>
        <fullName evidence="2">Uncharacterized protein</fullName>
    </submittedName>
</protein>
<evidence type="ECO:0000256" key="1">
    <source>
        <dbReference type="SAM" id="MobiDB-lite"/>
    </source>
</evidence>
<evidence type="ECO:0000313" key="2">
    <source>
        <dbReference type="EMBL" id="KAK3870457.1"/>
    </source>
</evidence>